<dbReference type="AlphaFoldDB" id="A0A139SHK6"/>
<name>A0A139SHK6_9BACT</name>
<dbReference type="GO" id="GO:0003676">
    <property type="term" value="F:nucleic acid binding"/>
    <property type="evidence" value="ECO:0007669"/>
    <property type="project" value="InterPro"/>
</dbReference>
<evidence type="ECO:0000313" key="5">
    <source>
        <dbReference type="EMBL" id="KXU34001.1"/>
    </source>
</evidence>
<dbReference type="GO" id="GO:0046872">
    <property type="term" value="F:metal ion binding"/>
    <property type="evidence" value="ECO:0007669"/>
    <property type="project" value="UniProtKB-KW"/>
</dbReference>
<evidence type="ECO:0000313" key="6">
    <source>
        <dbReference type="Proteomes" id="UP000071392"/>
    </source>
</evidence>
<dbReference type="SMART" id="SM00892">
    <property type="entry name" value="Endonuclease_NS"/>
    <property type="match status" value="1"/>
</dbReference>
<evidence type="ECO:0008006" key="7">
    <source>
        <dbReference type="Google" id="ProtNLM"/>
    </source>
</evidence>
<dbReference type="InterPro" id="IPR001604">
    <property type="entry name" value="Endo_G_ENPP1-like_dom"/>
</dbReference>
<dbReference type="PANTHER" id="PTHR13966">
    <property type="entry name" value="ENDONUCLEASE RELATED"/>
    <property type="match status" value="1"/>
</dbReference>
<dbReference type="GO" id="GO:0016787">
    <property type="term" value="F:hydrolase activity"/>
    <property type="evidence" value="ECO:0007669"/>
    <property type="project" value="InterPro"/>
</dbReference>
<dbReference type="RefSeq" id="WP_068713269.1">
    <property type="nucleotide sequence ID" value="NZ_LSZP01000062.1"/>
</dbReference>
<protein>
    <recommendedName>
        <fullName evidence="7">Endonuclease</fullName>
    </recommendedName>
</protein>
<evidence type="ECO:0000256" key="2">
    <source>
        <dbReference type="PIRSR" id="PIRSR640255-2"/>
    </source>
</evidence>
<dbReference type="GO" id="GO:0004519">
    <property type="term" value="F:endonuclease activity"/>
    <property type="evidence" value="ECO:0007669"/>
    <property type="project" value="TreeGrafter"/>
</dbReference>
<dbReference type="InterPro" id="IPR044925">
    <property type="entry name" value="His-Me_finger_sf"/>
</dbReference>
<gene>
    <name evidence="5" type="ORF">AXK12_08170</name>
</gene>
<reference evidence="5 6" key="1">
    <citation type="submission" date="2016-02" db="EMBL/GenBank/DDBJ databases">
        <authorList>
            <person name="Wen L."/>
            <person name="He K."/>
            <person name="Yang H."/>
        </authorList>
    </citation>
    <scope>NUCLEOTIDE SEQUENCE [LARGE SCALE GENOMIC DNA]</scope>
    <source>
        <strain evidence="5 6">CV41</strain>
    </source>
</reference>
<evidence type="ECO:0000256" key="1">
    <source>
        <dbReference type="PIRSR" id="PIRSR640255-1"/>
    </source>
</evidence>
<dbReference type="InterPro" id="IPR020821">
    <property type="entry name" value="ENPP1-3/EXOG-like_nuc-like"/>
</dbReference>
<dbReference type="InterPro" id="IPR040255">
    <property type="entry name" value="Non-specific_endonuclease"/>
</dbReference>
<accession>A0A139SHK6</accession>
<sequence length="280" mass="31155">MKRLVVNAVQGKKDVTAFEVAWDLWQLYYGKDYVEVDVAERAARKTATTSSDLNYFYGGAPTSASGALRILKNTGYAVGYSDARGNPLWAAYGVSDRPVTEVPPRPEKFVVDRRTVARVTSAAYTGSGYDRGHLAPNYAIALHHGARAQEETFLMSNIIPQRHGLNAGLWKKLEQRIARNYPARFGEVWVLAGPIFGRNPQRLREDVEVPEACYMILVDENAGRLRTLAFIFPQQPLSDDLADYLTTIDEIEARTGLDFFGALPAATQHALESTKASRVW</sequence>
<comment type="caution">
    <text evidence="5">The sequence shown here is derived from an EMBL/GenBank/DDBJ whole genome shotgun (WGS) entry which is preliminary data.</text>
</comment>
<evidence type="ECO:0000259" key="3">
    <source>
        <dbReference type="SMART" id="SM00477"/>
    </source>
</evidence>
<organism evidence="5 6">
    <name type="scientific">Cephaloticoccus capnophilus</name>
    <dbReference type="NCBI Taxonomy" id="1548208"/>
    <lineage>
        <taxon>Bacteria</taxon>
        <taxon>Pseudomonadati</taxon>
        <taxon>Verrucomicrobiota</taxon>
        <taxon>Opitutia</taxon>
        <taxon>Opitutales</taxon>
        <taxon>Opitutaceae</taxon>
        <taxon>Cephaloticoccus</taxon>
    </lineage>
</organism>
<feature type="binding site" evidence="2">
    <location>
        <position position="166"/>
    </location>
    <ligand>
        <name>Mg(2+)</name>
        <dbReference type="ChEBI" id="CHEBI:18420"/>
        <note>catalytic</note>
    </ligand>
</feature>
<dbReference type="SUPFAM" id="SSF54060">
    <property type="entry name" value="His-Me finger endonucleases"/>
    <property type="match status" value="1"/>
</dbReference>
<dbReference type="EMBL" id="LSZP01000062">
    <property type="protein sequence ID" value="KXU34001.1"/>
    <property type="molecule type" value="Genomic_DNA"/>
</dbReference>
<proteinExistence type="predicted"/>
<evidence type="ECO:0000259" key="4">
    <source>
        <dbReference type="SMART" id="SM00892"/>
    </source>
</evidence>
<feature type="domain" description="DNA/RNA non-specific endonuclease/pyrophosphatase/phosphodiesterase" evidence="4">
    <location>
        <begin position="72"/>
        <end position="266"/>
    </location>
</feature>
<dbReference type="Proteomes" id="UP000071392">
    <property type="component" value="Unassembled WGS sequence"/>
</dbReference>
<feature type="active site" description="Proton acceptor" evidence="1">
    <location>
        <position position="133"/>
    </location>
</feature>
<keyword evidence="2" id="KW-0479">Metal-binding</keyword>
<dbReference type="Gene3D" id="3.40.570.10">
    <property type="entry name" value="Extracellular Endonuclease, subunit A"/>
    <property type="match status" value="1"/>
</dbReference>
<dbReference type="Pfam" id="PF01223">
    <property type="entry name" value="Endonuclease_NS"/>
    <property type="match status" value="1"/>
</dbReference>
<dbReference type="InterPro" id="IPR044929">
    <property type="entry name" value="DNA/RNA_non-sp_Endonuclease_sf"/>
</dbReference>
<dbReference type="PANTHER" id="PTHR13966:SF5">
    <property type="entry name" value="ENDONUCLEASE G, MITOCHONDRIAL"/>
    <property type="match status" value="1"/>
</dbReference>
<dbReference type="SMART" id="SM00477">
    <property type="entry name" value="NUC"/>
    <property type="match status" value="1"/>
</dbReference>
<feature type="domain" description="ENPP1-3/EXOG-like endonuclease/phosphodiesterase" evidence="3">
    <location>
        <begin position="73"/>
        <end position="266"/>
    </location>
</feature>
<keyword evidence="6" id="KW-1185">Reference proteome</keyword>